<feature type="transmembrane region" description="Helical" evidence="2">
    <location>
        <begin position="240"/>
        <end position="261"/>
    </location>
</feature>
<feature type="compositionally biased region" description="Basic and acidic residues" evidence="1">
    <location>
        <begin position="70"/>
        <end position="90"/>
    </location>
</feature>
<feature type="compositionally biased region" description="Low complexity" evidence="1">
    <location>
        <begin position="1"/>
        <end position="11"/>
    </location>
</feature>
<feature type="region of interest" description="Disordered" evidence="1">
    <location>
        <begin position="643"/>
        <end position="674"/>
    </location>
</feature>
<gene>
    <name evidence="3" type="ORF">CLO192961_LOCUS86994</name>
</gene>
<sequence length="753" mass="82196">MPVPYSDNLYSADDDLSDADQNHTELSPTDGYFHASSPFDAASPPQTADADYQPGHLNVPIVPNVLVEDPTLREQDPDAKAREAAEERRLNPSASDQSSAHAAPSQPSRGYPSLPIHRHRQSVEEEYHTPTPGSGNLYSPSSASHSRHQSHTPLIHHGEAPPAYSPSSPTSPHSAGGYQTFGQALQTADTMGNPAEENASLLHRDPESMGGRPGGSWRQSWWSRTREAWRHRQPRDVRKVITRLLGLLVILAILLVILSAVDSGSRKRPGIDPSKPGDGNIKPPIDDDLRWQPTKECYNKPYRFISFGTQFEYDPNQKLVIIQRSEDKDYDGPDGWSPHVTGEVVIKPIEFPYKGEVDIEVLTNQPGLPIFADAERNSGRVEMVTPRRVKRDGMDRPPCIQIRITIRVPPGSSVAAVDVSLAHLDLNILEGLKLNVAEDTRLKTIVGNIRTPTTPEKDELTKPLYQLNSREIYISTMSGNIDGSYPLYDKLKVESVSGDVSIKVEPKPIDSKNPKPAELSVSTLSGNLNVKEPTKAALASPDSGNFPSRDYSVAVETKSGDVTADLAFTSYGRFYSISGNLNVDLWPLLHDAQQSTIIGPEVATDTKGGDTTLDLHEPHWAATGSAARLPVYPSSPSWIGYPPLIGGPAKGEDDPDSDSHEASGTHGARPLTLYSSHSSVSGDIHLRYPSAWEGYLKAQTVSGNQRFHGEGLEVTRRGKLPMAILEGYKGQDGHSDLRVESISGNQDFVVGEK</sequence>
<proteinExistence type="predicted"/>
<evidence type="ECO:0000313" key="4">
    <source>
        <dbReference type="Proteomes" id="UP000766486"/>
    </source>
</evidence>
<organism evidence="3 4">
    <name type="scientific">Bionectria ochroleuca</name>
    <name type="common">Gliocladium roseum</name>
    <dbReference type="NCBI Taxonomy" id="29856"/>
    <lineage>
        <taxon>Eukaryota</taxon>
        <taxon>Fungi</taxon>
        <taxon>Dikarya</taxon>
        <taxon>Ascomycota</taxon>
        <taxon>Pezizomycotina</taxon>
        <taxon>Sordariomycetes</taxon>
        <taxon>Hypocreomycetidae</taxon>
        <taxon>Hypocreales</taxon>
        <taxon>Bionectriaceae</taxon>
        <taxon>Clonostachys</taxon>
    </lineage>
</organism>
<evidence type="ECO:0000256" key="2">
    <source>
        <dbReference type="SAM" id="Phobius"/>
    </source>
</evidence>
<evidence type="ECO:0000256" key="1">
    <source>
        <dbReference type="SAM" id="MobiDB-lite"/>
    </source>
</evidence>
<name>A0ABY6TUZ9_BIOOC</name>
<dbReference type="EMBL" id="CABFNS010000610">
    <property type="protein sequence ID" value="VUC22488.1"/>
    <property type="molecule type" value="Genomic_DNA"/>
</dbReference>
<keyword evidence="2" id="KW-1133">Transmembrane helix</keyword>
<feature type="compositionally biased region" description="Low complexity" evidence="1">
    <location>
        <begin position="92"/>
        <end position="108"/>
    </location>
</feature>
<keyword evidence="2" id="KW-0812">Transmembrane</keyword>
<reference evidence="3 4" key="1">
    <citation type="submission" date="2019-06" db="EMBL/GenBank/DDBJ databases">
        <authorList>
            <person name="Broberg M."/>
        </authorList>
    </citation>
    <scope>NUCLEOTIDE SEQUENCE [LARGE SCALE GENOMIC DNA]</scope>
</reference>
<protein>
    <recommendedName>
        <fullName evidence="5">Adhesin domain-containing protein</fullName>
    </recommendedName>
</protein>
<feature type="region of interest" description="Disordered" evidence="1">
    <location>
        <begin position="1"/>
        <end position="179"/>
    </location>
</feature>
<feature type="region of interest" description="Disordered" evidence="1">
    <location>
        <begin position="264"/>
        <end position="288"/>
    </location>
</feature>
<keyword evidence="2" id="KW-0472">Membrane</keyword>
<keyword evidence="4" id="KW-1185">Reference proteome</keyword>
<evidence type="ECO:0000313" key="3">
    <source>
        <dbReference type="EMBL" id="VUC22488.1"/>
    </source>
</evidence>
<accession>A0ABY6TUZ9</accession>
<evidence type="ECO:0008006" key="5">
    <source>
        <dbReference type="Google" id="ProtNLM"/>
    </source>
</evidence>
<comment type="caution">
    <text evidence="3">The sequence shown here is derived from an EMBL/GenBank/DDBJ whole genome shotgun (WGS) entry which is preliminary data.</text>
</comment>
<dbReference type="Proteomes" id="UP000766486">
    <property type="component" value="Unassembled WGS sequence"/>
</dbReference>
<feature type="compositionally biased region" description="Low complexity" evidence="1">
    <location>
        <begin position="160"/>
        <end position="175"/>
    </location>
</feature>